<dbReference type="Pfam" id="PF17938">
    <property type="entry name" value="TetR_C_29"/>
    <property type="match status" value="1"/>
</dbReference>
<keyword evidence="8" id="KW-1185">Reference proteome</keyword>
<dbReference type="Proteomes" id="UP001611494">
    <property type="component" value="Unassembled WGS sequence"/>
</dbReference>
<evidence type="ECO:0000313" key="7">
    <source>
        <dbReference type="EMBL" id="MFI2233756.1"/>
    </source>
</evidence>
<evidence type="ECO:0000313" key="8">
    <source>
        <dbReference type="Proteomes" id="UP001611494"/>
    </source>
</evidence>
<feature type="domain" description="HTH tetR-type" evidence="6">
    <location>
        <begin position="25"/>
        <end position="85"/>
    </location>
</feature>
<evidence type="ECO:0000259" key="6">
    <source>
        <dbReference type="PROSITE" id="PS50977"/>
    </source>
</evidence>
<dbReference type="InterPro" id="IPR050109">
    <property type="entry name" value="HTH-type_TetR-like_transc_reg"/>
</dbReference>
<evidence type="ECO:0000256" key="3">
    <source>
        <dbReference type="ARBA" id="ARBA00023163"/>
    </source>
</evidence>
<dbReference type="PANTHER" id="PTHR30055">
    <property type="entry name" value="HTH-TYPE TRANSCRIPTIONAL REGULATOR RUTR"/>
    <property type="match status" value="1"/>
</dbReference>
<sequence length="265" mass="29089">MDVEVAPEPRGSRKGRGRPPTGDSPASVEEILTVALRVFARDGFAGASVAAINRELGVSHNLIHQRFGSKEALWYAVVDWIFTDVVTLLRIRPDRDDLPPLEEFRAGIIRFLEIQAEYPDVVRLISMESAIEGPRLTYLYDRHIEPMSMLLAEPLKPLLRQRILNRDDLRTLHFLITSGATAPFAQLPLATRIAPADPLSPRAVRRHARLVADTVVAGIAARAARSPAAEEDLGDGRQPDRATARRRIGPGDHGTHSGISTGMPG</sequence>
<dbReference type="EMBL" id="JBIRYL010000016">
    <property type="protein sequence ID" value="MFI2233756.1"/>
    <property type="molecule type" value="Genomic_DNA"/>
</dbReference>
<dbReference type="InterPro" id="IPR036271">
    <property type="entry name" value="Tet_transcr_reg_TetR-rel_C_sf"/>
</dbReference>
<accession>A0ABW7W4P2</accession>
<feature type="region of interest" description="Disordered" evidence="5">
    <location>
        <begin position="1"/>
        <end position="26"/>
    </location>
</feature>
<gene>
    <name evidence="7" type="ORF">ACH49Z_28300</name>
</gene>
<comment type="caution">
    <text evidence="7">The sequence shown here is derived from an EMBL/GenBank/DDBJ whole genome shotgun (WGS) entry which is preliminary data.</text>
</comment>
<dbReference type="InterPro" id="IPR001647">
    <property type="entry name" value="HTH_TetR"/>
</dbReference>
<dbReference type="SUPFAM" id="SSF46689">
    <property type="entry name" value="Homeodomain-like"/>
    <property type="match status" value="1"/>
</dbReference>
<dbReference type="Pfam" id="PF00440">
    <property type="entry name" value="TetR_N"/>
    <property type="match status" value="1"/>
</dbReference>
<dbReference type="PROSITE" id="PS50977">
    <property type="entry name" value="HTH_TETR_2"/>
    <property type="match status" value="1"/>
</dbReference>
<dbReference type="PANTHER" id="PTHR30055:SF234">
    <property type="entry name" value="HTH-TYPE TRANSCRIPTIONAL REGULATOR BETI"/>
    <property type="match status" value="1"/>
</dbReference>
<feature type="region of interest" description="Disordered" evidence="5">
    <location>
        <begin position="226"/>
        <end position="265"/>
    </location>
</feature>
<proteinExistence type="predicted"/>
<dbReference type="SUPFAM" id="SSF48498">
    <property type="entry name" value="Tetracyclin repressor-like, C-terminal domain"/>
    <property type="match status" value="1"/>
</dbReference>
<feature type="DNA-binding region" description="H-T-H motif" evidence="4">
    <location>
        <begin position="48"/>
        <end position="67"/>
    </location>
</feature>
<evidence type="ECO:0000256" key="5">
    <source>
        <dbReference type="SAM" id="MobiDB-lite"/>
    </source>
</evidence>
<keyword evidence="2 4" id="KW-0238">DNA-binding</keyword>
<keyword evidence="3" id="KW-0804">Transcription</keyword>
<dbReference type="Gene3D" id="1.10.357.10">
    <property type="entry name" value="Tetracycline Repressor, domain 2"/>
    <property type="match status" value="1"/>
</dbReference>
<name>A0ABW7W4P2_9NOCA</name>
<evidence type="ECO:0000256" key="2">
    <source>
        <dbReference type="ARBA" id="ARBA00023125"/>
    </source>
</evidence>
<evidence type="ECO:0000256" key="4">
    <source>
        <dbReference type="PROSITE-ProRule" id="PRU00335"/>
    </source>
</evidence>
<reference evidence="7 8" key="1">
    <citation type="submission" date="2024-10" db="EMBL/GenBank/DDBJ databases">
        <title>The Natural Products Discovery Center: Release of the First 8490 Sequenced Strains for Exploring Actinobacteria Biosynthetic Diversity.</title>
        <authorList>
            <person name="Kalkreuter E."/>
            <person name="Kautsar S.A."/>
            <person name="Yang D."/>
            <person name="Bader C.D."/>
            <person name="Teijaro C.N."/>
            <person name="Fluegel L."/>
            <person name="Davis C.M."/>
            <person name="Simpson J.R."/>
            <person name="Lauterbach L."/>
            <person name="Steele A.D."/>
            <person name="Gui C."/>
            <person name="Meng S."/>
            <person name="Li G."/>
            <person name="Viehrig K."/>
            <person name="Ye F."/>
            <person name="Su P."/>
            <person name="Kiefer A.F."/>
            <person name="Nichols A."/>
            <person name="Cepeda A.J."/>
            <person name="Yan W."/>
            <person name="Fan B."/>
            <person name="Jiang Y."/>
            <person name="Adhikari A."/>
            <person name="Zheng C.-J."/>
            <person name="Schuster L."/>
            <person name="Cowan T.M."/>
            <person name="Smanski M.J."/>
            <person name="Chevrette M.G."/>
            <person name="De Carvalho L.P.S."/>
            <person name="Shen B."/>
        </authorList>
    </citation>
    <scope>NUCLEOTIDE SEQUENCE [LARGE SCALE GENOMIC DNA]</scope>
    <source>
        <strain evidence="7 8">NPDC019377</strain>
    </source>
</reference>
<organism evidence="7 8">
    <name type="scientific">Nocardia testacea</name>
    <dbReference type="NCBI Taxonomy" id="248551"/>
    <lineage>
        <taxon>Bacteria</taxon>
        <taxon>Bacillati</taxon>
        <taxon>Actinomycetota</taxon>
        <taxon>Actinomycetes</taxon>
        <taxon>Mycobacteriales</taxon>
        <taxon>Nocardiaceae</taxon>
        <taxon>Nocardia</taxon>
    </lineage>
</organism>
<evidence type="ECO:0000256" key="1">
    <source>
        <dbReference type="ARBA" id="ARBA00023015"/>
    </source>
</evidence>
<feature type="compositionally biased region" description="Basic and acidic residues" evidence="5">
    <location>
        <begin position="234"/>
        <end position="255"/>
    </location>
</feature>
<dbReference type="RefSeq" id="WP_397066123.1">
    <property type="nucleotide sequence ID" value="NZ_JBIRYL010000016.1"/>
</dbReference>
<keyword evidence="1" id="KW-0805">Transcription regulation</keyword>
<dbReference type="InterPro" id="IPR009057">
    <property type="entry name" value="Homeodomain-like_sf"/>
</dbReference>
<protein>
    <submittedName>
        <fullName evidence="7">TetR/AcrR family transcriptional regulator</fullName>
    </submittedName>
</protein>
<dbReference type="InterPro" id="IPR041474">
    <property type="entry name" value="NicS_C"/>
</dbReference>